<keyword evidence="2" id="KW-1185">Reference proteome</keyword>
<reference evidence="1" key="1">
    <citation type="submission" date="2017-07" db="EMBL/GenBank/DDBJ databases">
        <title>Taro Niue Genome Assembly and Annotation.</title>
        <authorList>
            <person name="Atibalentja N."/>
            <person name="Keating K."/>
            <person name="Fields C.J."/>
        </authorList>
    </citation>
    <scope>NUCLEOTIDE SEQUENCE</scope>
    <source>
        <strain evidence="1">Niue_2</strain>
        <tissue evidence="1">Leaf</tissue>
    </source>
</reference>
<evidence type="ECO:0000313" key="1">
    <source>
        <dbReference type="EMBL" id="MQL85345.1"/>
    </source>
</evidence>
<protein>
    <submittedName>
        <fullName evidence="1">Uncharacterized protein</fullName>
    </submittedName>
</protein>
<gene>
    <name evidence="1" type="ORF">Taro_017876</name>
</gene>
<sequence length="67" mass="7606">MRKATWLSDPKVKSRRTLVRVATGRSRRMGEEDELGMLDLLLSSLQELLHTTPASCKLVPRVWGKSI</sequence>
<organism evidence="1 2">
    <name type="scientific">Colocasia esculenta</name>
    <name type="common">Wild taro</name>
    <name type="synonym">Arum esculentum</name>
    <dbReference type="NCBI Taxonomy" id="4460"/>
    <lineage>
        <taxon>Eukaryota</taxon>
        <taxon>Viridiplantae</taxon>
        <taxon>Streptophyta</taxon>
        <taxon>Embryophyta</taxon>
        <taxon>Tracheophyta</taxon>
        <taxon>Spermatophyta</taxon>
        <taxon>Magnoliopsida</taxon>
        <taxon>Liliopsida</taxon>
        <taxon>Araceae</taxon>
        <taxon>Aroideae</taxon>
        <taxon>Colocasieae</taxon>
        <taxon>Colocasia</taxon>
    </lineage>
</organism>
<name>A0A843UP98_COLES</name>
<proteinExistence type="predicted"/>
<dbReference type="Proteomes" id="UP000652761">
    <property type="component" value="Unassembled WGS sequence"/>
</dbReference>
<dbReference type="EMBL" id="NMUH01000824">
    <property type="protein sequence ID" value="MQL85345.1"/>
    <property type="molecule type" value="Genomic_DNA"/>
</dbReference>
<comment type="caution">
    <text evidence="1">The sequence shown here is derived from an EMBL/GenBank/DDBJ whole genome shotgun (WGS) entry which is preliminary data.</text>
</comment>
<dbReference type="AlphaFoldDB" id="A0A843UP98"/>
<accession>A0A843UP98</accession>
<evidence type="ECO:0000313" key="2">
    <source>
        <dbReference type="Proteomes" id="UP000652761"/>
    </source>
</evidence>